<evidence type="ECO:0000259" key="1">
    <source>
        <dbReference type="PROSITE" id="PS50995"/>
    </source>
</evidence>
<proteinExistence type="predicted"/>
<protein>
    <submittedName>
        <fullName evidence="2">DNA-binding MarR family transcriptional regulator</fullName>
    </submittedName>
</protein>
<dbReference type="PROSITE" id="PS50995">
    <property type="entry name" value="HTH_MARR_2"/>
    <property type="match status" value="1"/>
</dbReference>
<dbReference type="AlphaFoldDB" id="A0A927MF61"/>
<feature type="domain" description="HTH marR-type" evidence="1">
    <location>
        <begin position="10"/>
        <end position="144"/>
    </location>
</feature>
<dbReference type="RefSeq" id="WP_318783501.1">
    <property type="nucleotide sequence ID" value="NZ_JADBEB010000001.1"/>
</dbReference>
<dbReference type="GO" id="GO:0006950">
    <property type="term" value="P:response to stress"/>
    <property type="evidence" value="ECO:0007669"/>
    <property type="project" value="TreeGrafter"/>
</dbReference>
<dbReference type="Proteomes" id="UP000649753">
    <property type="component" value="Unassembled WGS sequence"/>
</dbReference>
<dbReference type="PANTHER" id="PTHR33164">
    <property type="entry name" value="TRANSCRIPTIONAL REGULATOR, MARR FAMILY"/>
    <property type="match status" value="1"/>
</dbReference>
<evidence type="ECO:0000313" key="2">
    <source>
        <dbReference type="EMBL" id="MBE1490598.1"/>
    </source>
</evidence>
<accession>A0A927MF61</accession>
<dbReference type="EMBL" id="JADBEB010000001">
    <property type="protein sequence ID" value="MBE1490598.1"/>
    <property type="molecule type" value="Genomic_DNA"/>
</dbReference>
<comment type="caution">
    <text evidence="2">The sequence shown here is derived from an EMBL/GenBank/DDBJ whole genome shotgun (WGS) entry which is preliminary data.</text>
</comment>
<evidence type="ECO:0000313" key="3">
    <source>
        <dbReference type="Proteomes" id="UP000649753"/>
    </source>
</evidence>
<organism evidence="2 3">
    <name type="scientific">Plantactinospora soyae</name>
    <dbReference type="NCBI Taxonomy" id="1544732"/>
    <lineage>
        <taxon>Bacteria</taxon>
        <taxon>Bacillati</taxon>
        <taxon>Actinomycetota</taxon>
        <taxon>Actinomycetes</taxon>
        <taxon>Micromonosporales</taxon>
        <taxon>Micromonosporaceae</taxon>
        <taxon>Plantactinospora</taxon>
    </lineage>
</organism>
<dbReference type="GO" id="GO:0003677">
    <property type="term" value="F:DNA binding"/>
    <property type="evidence" value="ECO:0007669"/>
    <property type="project" value="UniProtKB-KW"/>
</dbReference>
<dbReference type="PANTHER" id="PTHR33164:SF99">
    <property type="entry name" value="MARR FAMILY REGULATORY PROTEIN"/>
    <property type="match status" value="1"/>
</dbReference>
<sequence length="158" mass="17147">MTTDHDPLAGTELTFLLGLGFQLVLAEFVRRVAEAGYPDLRPVHGLAFQVLRGPGVTSSELADRLGVTKQAAGQLVDDLERRGYVRRQAHPEGGRRRLVVLTERATEHLAVAGRVLHALEAELAAGIGAEDLATLRAELTRLVRHLAGDSPPPLRPVW</sequence>
<dbReference type="InterPro" id="IPR036388">
    <property type="entry name" value="WH-like_DNA-bd_sf"/>
</dbReference>
<dbReference type="GO" id="GO:0003700">
    <property type="term" value="F:DNA-binding transcription factor activity"/>
    <property type="evidence" value="ECO:0007669"/>
    <property type="project" value="InterPro"/>
</dbReference>
<name>A0A927MF61_9ACTN</name>
<dbReference type="SMART" id="SM00347">
    <property type="entry name" value="HTH_MARR"/>
    <property type="match status" value="1"/>
</dbReference>
<keyword evidence="3" id="KW-1185">Reference proteome</keyword>
<keyword evidence="2" id="KW-0238">DNA-binding</keyword>
<dbReference type="SUPFAM" id="SSF46785">
    <property type="entry name" value="Winged helix' DNA-binding domain"/>
    <property type="match status" value="1"/>
</dbReference>
<dbReference type="InterPro" id="IPR039422">
    <property type="entry name" value="MarR/SlyA-like"/>
</dbReference>
<dbReference type="InterPro" id="IPR000835">
    <property type="entry name" value="HTH_MarR-typ"/>
</dbReference>
<dbReference type="InterPro" id="IPR036390">
    <property type="entry name" value="WH_DNA-bd_sf"/>
</dbReference>
<reference evidence="2" key="1">
    <citation type="submission" date="2020-10" db="EMBL/GenBank/DDBJ databases">
        <title>Sequencing the genomes of 1000 actinobacteria strains.</title>
        <authorList>
            <person name="Klenk H.-P."/>
        </authorList>
    </citation>
    <scope>NUCLEOTIDE SEQUENCE</scope>
    <source>
        <strain evidence="2">DSM 46832</strain>
    </source>
</reference>
<dbReference type="Pfam" id="PF12802">
    <property type="entry name" value="MarR_2"/>
    <property type="match status" value="1"/>
</dbReference>
<dbReference type="Gene3D" id="1.10.10.10">
    <property type="entry name" value="Winged helix-like DNA-binding domain superfamily/Winged helix DNA-binding domain"/>
    <property type="match status" value="1"/>
</dbReference>
<dbReference type="PRINTS" id="PR00598">
    <property type="entry name" value="HTHMARR"/>
</dbReference>
<gene>
    <name evidence="2" type="ORF">H4W31_006236</name>
</gene>